<organism evidence="2 3">
    <name type="scientific">Fulvimarina manganoxydans</name>
    <dbReference type="NCBI Taxonomy" id="937218"/>
    <lineage>
        <taxon>Bacteria</taxon>
        <taxon>Pseudomonadati</taxon>
        <taxon>Pseudomonadota</taxon>
        <taxon>Alphaproteobacteria</taxon>
        <taxon>Hyphomicrobiales</taxon>
        <taxon>Aurantimonadaceae</taxon>
        <taxon>Fulvimarina</taxon>
    </lineage>
</organism>
<accession>A0A1W1Z9Y6</accession>
<dbReference type="NCBIfam" id="TIGR03177">
    <property type="entry name" value="pilus_cpaB"/>
    <property type="match status" value="1"/>
</dbReference>
<dbReference type="InterPro" id="IPR013974">
    <property type="entry name" value="SAF"/>
</dbReference>
<evidence type="ECO:0000313" key="3">
    <source>
        <dbReference type="Proteomes" id="UP000192656"/>
    </source>
</evidence>
<dbReference type="InterPro" id="IPR031571">
    <property type="entry name" value="RcpC_dom"/>
</dbReference>
<dbReference type="RefSeq" id="WP_084408836.1">
    <property type="nucleotide sequence ID" value="NZ_FWXR01000002.1"/>
</dbReference>
<dbReference type="InterPro" id="IPR017592">
    <property type="entry name" value="Pilus_assmbl_Flp-typ_CpaB"/>
</dbReference>
<dbReference type="AlphaFoldDB" id="A0A1W1Z9Y6"/>
<reference evidence="2 3" key="1">
    <citation type="submission" date="2017-04" db="EMBL/GenBank/DDBJ databases">
        <authorList>
            <person name="Afonso C.L."/>
            <person name="Miller P.J."/>
            <person name="Scott M.A."/>
            <person name="Spackman E."/>
            <person name="Goraichik I."/>
            <person name="Dimitrov K.M."/>
            <person name="Suarez D.L."/>
            <person name="Swayne D.E."/>
        </authorList>
    </citation>
    <scope>NUCLEOTIDE SEQUENCE [LARGE SCALE GENOMIC DNA]</scope>
    <source>
        <strain evidence="2 3">CGMCC 1.10972</strain>
    </source>
</reference>
<evidence type="ECO:0000313" key="2">
    <source>
        <dbReference type="EMBL" id="SMC45195.1"/>
    </source>
</evidence>
<feature type="domain" description="SAF" evidence="1">
    <location>
        <begin position="49"/>
        <end position="116"/>
    </location>
</feature>
<dbReference type="Proteomes" id="UP000192656">
    <property type="component" value="Unassembled WGS sequence"/>
</dbReference>
<dbReference type="Pfam" id="PF16976">
    <property type="entry name" value="RcpC"/>
    <property type="match status" value="1"/>
</dbReference>
<protein>
    <submittedName>
        <fullName evidence="2">Pilus assembly protein CpaB</fullName>
    </submittedName>
</protein>
<name>A0A1W1Z9Y6_9HYPH</name>
<sequence>MNRAQLIVIAAAALAAVGAGFVALNLSTPEPQEPVIITAAPAEPPVKLADVLVASRDLPMGMGVDSALSWQKWPVDGIGDSFIRRSQRPDAIEELKGSIARQAYFAGEPIREAKLIKSESGFLSAVLPSGKRAVSVQIAAATAAGGFILPNDHVDVIMSRRKDDGTTGGQIVTETVLRNLRVLAIDQTIDEADGQRTVIGSTATLEVDADQAEALTAAQQMADRFVLSLRSLADSVPGTPGYAAFLLAEEKAKNNDIRLVRYGKIQDVRVSQ</sequence>
<dbReference type="STRING" id="937218.SAMN06297251_102309"/>
<gene>
    <name evidence="2" type="ORF">SAMN06297251_102309</name>
</gene>
<dbReference type="OrthoDB" id="163768at2"/>
<dbReference type="SMART" id="SM00858">
    <property type="entry name" value="SAF"/>
    <property type="match status" value="1"/>
</dbReference>
<keyword evidence="3" id="KW-1185">Reference proteome</keyword>
<proteinExistence type="predicted"/>
<dbReference type="CDD" id="cd11614">
    <property type="entry name" value="SAF_CpaB_FlgA_like"/>
    <property type="match status" value="1"/>
</dbReference>
<dbReference type="EMBL" id="FWXR01000002">
    <property type="protein sequence ID" value="SMC45195.1"/>
    <property type="molecule type" value="Genomic_DNA"/>
</dbReference>
<evidence type="ECO:0000259" key="1">
    <source>
        <dbReference type="SMART" id="SM00858"/>
    </source>
</evidence>